<gene>
    <name evidence="1" type="ORF">DDE19_24335</name>
</gene>
<dbReference type="Proteomes" id="UP000278981">
    <property type="component" value="Unassembled WGS sequence"/>
</dbReference>
<evidence type="ECO:0000313" key="1">
    <source>
        <dbReference type="EMBL" id="RQX14152.1"/>
    </source>
</evidence>
<dbReference type="EMBL" id="QDGB01000307">
    <property type="protein sequence ID" value="RQX14152.1"/>
    <property type="molecule type" value="Genomic_DNA"/>
</dbReference>
<evidence type="ECO:0008006" key="3">
    <source>
        <dbReference type="Google" id="ProtNLM"/>
    </source>
</evidence>
<dbReference type="AlphaFoldDB" id="A0A3N9XMY8"/>
<name>A0A3N9XMY8_9ACTN</name>
<evidence type="ECO:0000313" key="2">
    <source>
        <dbReference type="Proteomes" id="UP000278981"/>
    </source>
</evidence>
<protein>
    <recommendedName>
        <fullName evidence="3">Fibronectin type-III domain-containing protein</fullName>
    </recommendedName>
</protein>
<reference evidence="1 2" key="1">
    <citation type="submission" date="2018-04" db="EMBL/GenBank/DDBJ databases">
        <title>Micromonosporas from Atacama Desert.</title>
        <authorList>
            <person name="Carro L."/>
            <person name="Klenk H.-P."/>
            <person name="Goodfellow M."/>
        </authorList>
    </citation>
    <scope>NUCLEOTIDE SEQUENCE [LARGE SCALE GENOMIC DNA]</scope>
    <source>
        <strain evidence="1 2">LB19</strain>
    </source>
</reference>
<sequence>MTLRDTRDSIALNWTYPAGSEGPVVIAGGRTGQTHNIFATLPAGTTSFVIYALNRTNDFCFTVAVAWSTDTVARSKQVCTRRR</sequence>
<organism evidence="1 2">
    <name type="scientific">Micromonospora ureilytica</name>
    <dbReference type="NCBI Taxonomy" id="709868"/>
    <lineage>
        <taxon>Bacteria</taxon>
        <taxon>Bacillati</taxon>
        <taxon>Actinomycetota</taxon>
        <taxon>Actinomycetes</taxon>
        <taxon>Micromonosporales</taxon>
        <taxon>Micromonosporaceae</taxon>
        <taxon>Micromonospora</taxon>
    </lineage>
</organism>
<proteinExistence type="predicted"/>
<comment type="caution">
    <text evidence="1">The sequence shown here is derived from an EMBL/GenBank/DDBJ whole genome shotgun (WGS) entry which is preliminary data.</text>
</comment>
<accession>A0A3N9XMY8</accession>
<dbReference type="OrthoDB" id="3351279at2"/>